<evidence type="ECO:0000313" key="2">
    <source>
        <dbReference type="Proteomes" id="UP001162501"/>
    </source>
</evidence>
<gene>
    <name evidence="1" type="ORF">MRATA1EN22A_LOCUS29441</name>
</gene>
<sequence>VKMPSQAGRRVFSPLATKQAPTASGCRSACSHFLLRDSTHTAVLLEEGPSLMCSLDLHQLCEELSFVCKVTPRYLGLGLQHLTLRVHDVSPHTLQRL</sequence>
<accession>A0ACB1KFU7</accession>
<name>A0ACB1KFU7_RANTA</name>
<dbReference type="Proteomes" id="UP001162501">
    <property type="component" value="Unassembled WGS sequence"/>
</dbReference>
<evidence type="ECO:0000313" key="1">
    <source>
        <dbReference type="EMBL" id="CAM9175696.1"/>
    </source>
</evidence>
<protein>
    <submittedName>
        <fullName evidence="1">Uncharacterized protein</fullName>
    </submittedName>
</protein>
<comment type="caution">
    <text evidence="1">The sequence shown here is derived from an EMBL/GenBank/DDBJ whole genome shotgun (WGS) entry which is preliminary data.</text>
</comment>
<reference evidence="1" key="1">
    <citation type="submission" date="2025-03" db="EMBL/GenBank/DDBJ databases">
        <authorList>
            <consortium name="ELIXIR-Norway"/>
            <consortium name="Elixir Norway"/>
        </authorList>
    </citation>
    <scope>NUCLEOTIDE SEQUENCE</scope>
</reference>
<feature type="non-terminal residue" evidence="1">
    <location>
        <position position="1"/>
    </location>
</feature>
<proteinExistence type="predicted"/>
<organism evidence="1 2">
    <name type="scientific">Rangifer tarandus platyrhynchus</name>
    <name type="common">Svalbard reindeer</name>
    <dbReference type="NCBI Taxonomy" id="3082113"/>
    <lineage>
        <taxon>Eukaryota</taxon>
        <taxon>Metazoa</taxon>
        <taxon>Chordata</taxon>
        <taxon>Craniata</taxon>
        <taxon>Vertebrata</taxon>
        <taxon>Euteleostomi</taxon>
        <taxon>Mammalia</taxon>
        <taxon>Eutheria</taxon>
        <taxon>Laurasiatheria</taxon>
        <taxon>Artiodactyla</taxon>
        <taxon>Ruminantia</taxon>
        <taxon>Pecora</taxon>
        <taxon>Cervidae</taxon>
        <taxon>Odocoileinae</taxon>
        <taxon>Rangifer</taxon>
    </lineage>
</organism>
<dbReference type="EMBL" id="CATOBB020000615">
    <property type="protein sequence ID" value="CAM9175696.1"/>
    <property type="molecule type" value="Genomic_DNA"/>
</dbReference>